<organism evidence="2 3">
    <name type="scientific">Roseovarius pelagicus</name>
    <dbReference type="NCBI Taxonomy" id="2980108"/>
    <lineage>
        <taxon>Bacteria</taxon>
        <taxon>Pseudomonadati</taxon>
        <taxon>Pseudomonadota</taxon>
        <taxon>Alphaproteobacteria</taxon>
        <taxon>Rhodobacterales</taxon>
        <taxon>Roseobacteraceae</taxon>
        <taxon>Roseovarius</taxon>
    </lineage>
</organism>
<name>A0ABY6DCJ5_9RHOB</name>
<reference evidence="2" key="1">
    <citation type="submission" date="2022-10" db="EMBL/GenBank/DDBJ databases">
        <title>Roseovarius pelagicus sp. nov., isolated from Arctic seawater.</title>
        <authorList>
            <person name="Hong Y.W."/>
            <person name="Hwang C.Y."/>
        </authorList>
    </citation>
    <scope>NUCLEOTIDE SEQUENCE</scope>
    <source>
        <strain evidence="2">HL-MP18</strain>
    </source>
</reference>
<evidence type="ECO:0000313" key="3">
    <source>
        <dbReference type="Proteomes" id="UP001064087"/>
    </source>
</evidence>
<protein>
    <submittedName>
        <fullName evidence="2">PAS domain-containing protein</fullName>
    </submittedName>
</protein>
<dbReference type="RefSeq" id="WP_263048146.1">
    <property type="nucleotide sequence ID" value="NZ_CP106738.1"/>
</dbReference>
<gene>
    <name evidence="2" type="ORF">N7U68_02605</name>
</gene>
<feature type="compositionally biased region" description="Basic and acidic residues" evidence="1">
    <location>
        <begin position="7"/>
        <end position="20"/>
    </location>
</feature>
<dbReference type="Pfam" id="PF07310">
    <property type="entry name" value="PAS_5"/>
    <property type="match status" value="1"/>
</dbReference>
<sequence length="222" mass="24368">MYDEDCSDKPGNHDTDDVHHLHPCPNEAEDTQAMEAVIAYWQRCRVNGPVPRRSDIDPRGIEPLLSNAFIVERIAPGLARLRVAGAHLSDLLGMEVRGMPISAFFNPDQRDALAQHLVQVFDAPAIMHLSLRSDGAYGTSALTGSMVLLPLASDLGDISRALGCLITHGDVIRAPRRFDITHHRTSAIDPALSAEVGFADTRADFAPRKTSERPYLRLVQSE</sequence>
<evidence type="ECO:0000256" key="1">
    <source>
        <dbReference type="SAM" id="MobiDB-lite"/>
    </source>
</evidence>
<accession>A0ABY6DCJ5</accession>
<evidence type="ECO:0000313" key="2">
    <source>
        <dbReference type="EMBL" id="UXX83589.1"/>
    </source>
</evidence>
<feature type="region of interest" description="Disordered" evidence="1">
    <location>
        <begin position="1"/>
        <end position="25"/>
    </location>
</feature>
<dbReference type="InterPro" id="IPR009922">
    <property type="entry name" value="DUF1457"/>
</dbReference>
<dbReference type="Proteomes" id="UP001064087">
    <property type="component" value="Chromosome"/>
</dbReference>
<dbReference type="EMBL" id="CP106738">
    <property type="protein sequence ID" value="UXX83589.1"/>
    <property type="molecule type" value="Genomic_DNA"/>
</dbReference>
<keyword evidence="3" id="KW-1185">Reference proteome</keyword>
<proteinExistence type="predicted"/>